<keyword evidence="1" id="KW-1185">Reference proteome</keyword>
<evidence type="ECO:0000313" key="2">
    <source>
        <dbReference type="WBParaSite" id="ALUE_0002175101-mRNA-1"/>
    </source>
</evidence>
<name>A0A0M3ISM3_ASCLU</name>
<dbReference type="Proteomes" id="UP000036681">
    <property type="component" value="Unplaced"/>
</dbReference>
<proteinExistence type="predicted"/>
<organism evidence="1 2">
    <name type="scientific">Ascaris lumbricoides</name>
    <name type="common">Giant roundworm</name>
    <dbReference type="NCBI Taxonomy" id="6252"/>
    <lineage>
        <taxon>Eukaryota</taxon>
        <taxon>Metazoa</taxon>
        <taxon>Ecdysozoa</taxon>
        <taxon>Nematoda</taxon>
        <taxon>Chromadorea</taxon>
        <taxon>Rhabditida</taxon>
        <taxon>Spirurina</taxon>
        <taxon>Ascaridomorpha</taxon>
        <taxon>Ascaridoidea</taxon>
        <taxon>Ascarididae</taxon>
        <taxon>Ascaris</taxon>
    </lineage>
</organism>
<accession>A0A0M3ISM3</accession>
<sequence>MMQDFSSRREPKKTRLLKNLRGLYLGVSNRLSICRHLQ</sequence>
<evidence type="ECO:0000313" key="1">
    <source>
        <dbReference type="Proteomes" id="UP000036681"/>
    </source>
</evidence>
<reference evidence="2" key="1">
    <citation type="submission" date="2017-02" db="UniProtKB">
        <authorList>
            <consortium name="WormBaseParasite"/>
        </authorList>
    </citation>
    <scope>IDENTIFICATION</scope>
</reference>
<dbReference type="WBParaSite" id="ALUE_0002175101-mRNA-1">
    <property type="protein sequence ID" value="ALUE_0002175101-mRNA-1"/>
    <property type="gene ID" value="ALUE_0002175101"/>
</dbReference>
<protein>
    <submittedName>
        <fullName evidence="2">Uncharacterized protein</fullName>
    </submittedName>
</protein>
<dbReference type="AlphaFoldDB" id="A0A0M3ISM3"/>